<feature type="domain" description="Lipid/polyisoprenoid-binding YceI-like" evidence="2">
    <location>
        <begin position="29"/>
        <end position="189"/>
    </location>
</feature>
<dbReference type="RefSeq" id="WP_258422699.1">
    <property type="nucleotide sequence ID" value="NZ_JANSUY010000003.1"/>
</dbReference>
<dbReference type="PANTHER" id="PTHR34406">
    <property type="entry name" value="PROTEIN YCEI"/>
    <property type="match status" value="1"/>
</dbReference>
<protein>
    <submittedName>
        <fullName evidence="3">YceI family protein</fullName>
    </submittedName>
</protein>
<dbReference type="SMART" id="SM00867">
    <property type="entry name" value="YceI"/>
    <property type="match status" value="1"/>
</dbReference>
<evidence type="ECO:0000313" key="3">
    <source>
        <dbReference type="EMBL" id="MCR9014821.1"/>
    </source>
</evidence>
<dbReference type="Pfam" id="PF04264">
    <property type="entry name" value="YceI"/>
    <property type="match status" value="1"/>
</dbReference>
<proteinExistence type="predicted"/>
<dbReference type="Proteomes" id="UP001142175">
    <property type="component" value="Unassembled WGS sequence"/>
</dbReference>
<feature type="signal peptide" evidence="1">
    <location>
        <begin position="1"/>
        <end position="18"/>
    </location>
</feature>
<feature type="chain" id="PRO_5040820307" evidence="1">
    <location>
        <begin position="19"/>
        <end position="190"/>
    </location>
</feature>
<dbReference type="InterPro" id="IPR007372">
    <property type="entry name" value="Lipid/polyisoprenoid-bd_YceI"/>
</dbReference>
<comment type="caution">
    <text evidence="3">The sequence shown here is derived from an EMBL/GenBank/DDBJ whole genome shotgun (WGS) entry which is preliminary data.</text>
</comment>
<keyword evidence="1" id="KW-0732">Signal</keyword>
<name>A0A9X2P4T4_9BACT</name>
<dbReference type="Gene3D" id="2.40.128.110">
    <property type="entry name" value="Lipid/polyisoprenoid-binding, YceI-like"/>
    <property type="match status" value="1"/>
</dbReference>
<dbReference type="PANTHER" id="PTHR34406:SF1">
    <property type="entry name" value="PROTEIN YCEI"/>
    <property type="match status" value="1"/>
</dbReference>
<dbReference type="SUPFAM" id="SSF101874">
    <property type="entry name" value="YceI-like"/>
    <property type="match status" value="1"/>
</dbReference>
<organism evidence="3 4">
    <name type="scientific">Aquiflexum gelatinilyticum</name>
    <dbReference type="NCBI Taxonomy" id="2961943"/>
    <lineage>
        <taxon>Bacteria</taxon>
        <taxon>Pseudomonadati</taxon>
        <taxon>Bacteroidota</taxon>
        <taxon>Cytophagia</taxon>
        <taxon>Cytophagales</taxon>
        <taxon>Cyclobacteriaceae</taxon>
        <taxon>Aquiflexum</taxon>
    </lineage>
</organism>
<dbReference type="EMBL" id="JANSUY010000003">
    <property type="protein sequence ID" value="MCR9014821.1"/>
    <property type="molecule type" value="Genomic_DNA"/>
</dbReference>
<evidence type="ECO:0000313" key="4">
    <source>
        <dbReference type="Proteomes" id="UP001142175"/>
    </source>
</evidence>
<evidence type="ECO:0000256" key="1">
    <source>
        <dbReference type="SAM" id="SignalP"/>
    </source>
</evidence>
<gene>
    <name evidence="3" type="ORF">NU887_07205</name>
</gene>
<evidence type="ECO:0000259" key="2">
    <source>
        <dbReference type="SMART" id="SM00867"/>
    </source>
</evidence>
<keyword evidence="4" id="KW-1185">Reference proteome</keyword>
<reference evidence="3" key="1">
    <citation type="submission" date="2022-08" db="EMBL/GenBank/DDBJ databases">
        <authorList>
            <person name="Zhang D."/>
        </authorList>
    </citation>
    <scope>NUCLEOTIDE SEQUENCE</scope>
    <source>
        <strain evidence="3">XJ19-11</strain>
    </source>
</reference>
<dbReference type="InterPro" id="IPR036761">
    <property type="entry name" value="TTHA0802/YceI-like_sf"/>
</dbReference>
<dbReference type="AlphaFoldDB" id="A0A9X2P4T4"/>
<accession>A0A9X2P4T4</accession>
<sequence>MKNTKILMLIAACFVWMASIIHPLQGQTSYTLSPSSELKIVGKSNIRTWTLTSTSAIGKGQFLIEGTELKEIKSLWVEMESESLKSGNKALDKHAYEALKTEEYKHINFSLKEIKGSGFLLEARGDLSIAGITKEVNFPVKVSQEENRINFKGELPIKFSDFKLNTPTNLMGLIKTLDDAKIYFNTDFTK</sequence>